<feature type="region of interest" description="Disordered" evidence="1">
    <location>
        <begin position="22"/>
        <end position="48"/>
    </location>
</feature>
<feature type="compositionally biased region" description="Basic and acidic residues" evidence="1">
    <location>
        <begin position="24"/>
        <end position="35"/>
    </location>
</feature>
<sequence>IQSDVLTAGILRDEAVRCGTLSKGSEKRKEVKEMSKQGGSGNDSNREKVSKGFMAVTPYRNEHISSYPKCVSVRLIIQIVDLVGCASIFRNHVTLQGIVVCQLSK</sequence>
<organism evidence="2">
    <name type="scientific">Tanacetum cinerariifolium</name>
    <name type="common">Dalmatian daisy</name>
    <name type="synonym">Chrysanthemum cinerariifolium</name>
    <dbReference type="NCBI Taxonomy" id="118510"/>
    <lineage>
        <taxon>Eukaryota</taxon>
        <taxon>Viridiplantae</taxon>
        <taxon>Streptophyta</taxon>
        <taxon>Embryophyta</taxon>
        <taxon>Tracheophyta</taxon>
        <taxon>Spermatophyta</taxon>
        <taxon>Magnoliopsida</taxon>
        <taxon>eudicotyledons</taxon>
        <taxon>Gunneridae</taxon>
        <taxon>Pentapetalae</taxon>
        <taxon>asterids</taxon>
        <taxon>campanulids</taxon>
        <taxon>Asterales</taxon>
        <taxon>Asteraceae</taxon>
        <taxon>Asteroideae</taxon>
        <taxon>Anthemideae</taxon>
        <taxon>Anthemidinae</taxon>
        <taxon>Tanacetum</taxon>
    </lineage>
</organism>
<dbReference type="EMBL" id="BKCJ011781100">
    <property type="protein sequence ID" value="GFD52339.1"/>
    <property type="molecule type" value="Genomic_DNA"/>
</dbReference>
<protein>
    <submittedName>
        <fullName evidence="2">Reverse transcriptase domain-containing protein</fullName>
    </submittedName>
</protein>
<gene>
    <name evidence="2" type="ORF">Tci_924308</name>
</gene>
<name>A0A699WYT2_TANCI</name>
<evidence type="ECO:0000313" key="2">
    <source>
        <dbReference type="EMBL" id="GFD52339.1"/>
    </source>
</evidence>
<accession>A0A699WYT2</accession>
<keyword evidence="2" id="KW-0548">Nucleotidyltransferase</keyword>
<evidence type="ECO:0000256" key="1">
    <source>
        <dbReference type="SAM" id="MobiDB-lite"/>
    </source>
</evidence>
<dbReference type="GO" id="GO:0003964">
    <property type="term" value="F:RNA-directed DNA polymerase activity"/>
    <property type="evidence" value="ECO:0007669"/>
    <property type="project" value="UniProtKB-KW"/>
</dbReference>
<keyword evidence="2" id="KW-0808">Transferase</keyword>
<reference evidence="2" key="1">
    <citation type="journal article" date="2019" name="Sci. Rep.">
        <title>Draft genome of Tanacetum cinerariifolium, the natural source of mosquito coil.</title>
        <authorList>
            <person name="Yamashiro T."/>
            <person name="Shiraishi A."/>
            <person name="Satake H."/>
            <person name="Nakayama K."/>
        </authorList>
    </citation>
    <scope>NUCLEOTIDE SEQUENCE</scope>
</reference>
<keyword evidence="2" id="KW-0695">RNA-directed DNA polymerase</keyword>
<proteinExistence type="predicted"/>
<feature type="non-terminal residue" evidence="2">
    <location>
        <position position="1"/>
    </location>
</feature>
<comment type="caution">
    <text evidence="2">The sequence shown here is derived from an EMBL/GenBank/DDBJ whole genome shotgun (WGS) entry which is preliminary data.</text>
</comment>
<dbReference type="AlphaFoldDB" id="A0A699WYT2"/>